<dbReference type="InterPro" id="IPR003594">
    <property type="entry name" value="HATPase_dom"/>
</dbReference>
<dbReference type="SMART" id="SM00387">
    <property type="entry name" value="HATPase_c"/>
    <property type="match status" value="1"/>
</dbReference>
<comment type="subcellular location">
    <subcellularLocation>
        <location evidence="2">Membrane</location>
    </subcellularLocation>
</comment>
<dbReference type="PROSITE" id="PS50109">
    <property type="entry name" value="HIS_KIN"/>
    <property type="match status" value="1"/>
</dbReference>
<keyword evidence="13" id="KW-1185">Reference proteome</keyword>
<dbReference type="InterPro" id="IPR036890">
    <property type="entry name" value="HATPase_C_sf"/>
</dbReference>
<feature type="transmembrane region" description="Helical" evidence="9">
    <location>
        <begin position="12"/>
        <end position="34"/>
    </location>
</feature>
<dbReference type="GO" id="GO:0004721">
    <property type="term" value="F:phosphoprotein phosphatase activity"/>
    <property type="evidence" value="ECO:0007669"/>
    <property type="project" value="TreeGrafter"/>
</dbReference>
<keyword evidence="8 9" id="KW-0472">Membrane</keyword>
<keyword evidence="9" id="KW-0812">Transmembrane</keyword>
<dbReference type="SMART" id="SM00304">
    <property type="entry name" value="HAMP"/>
    <property type="match status" value="1"/>
</dbReference>
<dbReference type="InterPro" id="IPR005467">
    <property type="entry name" value="His_kinase_dom"/>
</dbReference>
<keyword evidence="9" id="KW-1133">Transmembrane helix</keyword>
<reference evidence="13" key="1">
    <citation type="submission" date="2016-10" db="EMBL/GenBank/DDBJ databases">
        <authorList>
            <person name="Varghese N."/>
            <person name="Submissions S."/>
        </authorList>
    </citation>
    <scope>NUCLEOTIDE SEQUENCE [LARGE SCALE GENOMIC DNA]</scope>
    <source>
        <strain evidence="13">MPL-11</strain>
    </source>
</reference>
<keyword evidence="7" id="KW-0902">Two-component regulatory system</keyword>
<evidence type="ECO:0000256" key="9">
    <source>
        <dbReference type="SAM" id="Phobius"/>
    </source>
</evidence>
<evidence type="ECO:0000256" key="3">
    <source>
        <dbReference type="ARBA" id="ARBA00012438"/>
    </source>
</evidence>
<organism evidence="12 13">
    <name type="scientific">Carnobacterium viridans</name>
    <dbReference type="NCBI Taxonomy" id="174587"/>
    <lineage>
        <taxon>Bacteria</taxon>
        <taxon>Bacillati</taxon>
        <taxon>Bacillota</taxon>
        <taxon>Bacilli</taxon>
        <taxon>Lactobacillales</taxon>
        <taxon>Carnobacteriaceae</taxon>
        <taxon>Carnobacterium</taxon>
    </lineage>
</organism>
<dbReference type="Gene3D" id="6.10.340.10">
    <property type="match status" value="1"/>
</dbReference>
<evidence type="ECO:0000256" key="2">
    <source>
        <dbReference type="ARBA" id="ARBA00004370"/>
    </source>
</evidence>
<keyword evidence="4" id="KW-0597">Phosphoprotein</keyword>
<dbReference type="GO" id="GO:0000155">
    <property type="term" value="F:phosphorelay sensor kinase activity"/>
    <property type="evidence" value="ECO:0007669"/>
    <property type="project" value="InterPro"/>
</dbReference>
<dbReference type="PRINTS" id="PR00344">
    <property type="entry name" value="BCTRLSENSOR"/>
</dbReference>
<dbReference type="GO" id="GO:0016036">
    <property type="term" value="P:cellular response to phosphate starvation"/>
    <property type="evidence" value="ECO:0007669"/>
    <property type="project" value="TreeGrafter"/>
</dbReference>
<dbReference type="RefSeq" id="WP_089974873.1">
    <property type="nucleotide sequence ID" value="NZ_FNJW01000008.1"/>
</dbReference>
<dbReference type="CDD" id="cd00075">
    <property type="entry name" value="HATPase"/>
    <property type="match status" value="1"/>
</dbReference>
<evidence type="ECO:0000259" key="11">
    <source>
        <dbReference type="PROSITE" id="PS50885"/>
    </source>
</evidence>
<evidence type="ECO:0000256" key="5">
    <source>
        <dbReference type="ARBA" id="ARBA00022679"/>
    </source>
</evidence>
<feature type="domain" description="HAMP" evidence="11">
    <location>
        <begin position="195"/>
        <end position="247"/>
    </location>
</feature>
<dbReference type="Gene3D" id="1.10.287.130">
    <property type="match status" value="1"/>
</dbReference>
<dbReference type="SUPFAM" id="SSF55874">
    <property type="entry name" value="ATPase domain of HSP90 chaperone/DNA topoisomerase II/histidine kinase"/>
    <property type="match status" value="1"/>
</dbReference>
<dbReference type="EMBL" id="FNJW01000008">
    <property type="protein sequence ID" value="SDQ06620.1"/>
    <property type="molecule type" value="Genomic_DNA"/>
</dbReference>
<dbReference type="Pfam" id="PF00512">
    <property type="entry name" value="HisKA"/>
    <property type="match status" value="1"/>
</dbReference>
<dbReference type="GO" id="GO:0005886">
    <property type="term" value="C:plasma membrane"/>
    <property type="evidence" value="ECO:0007669"/>
    <property type="project" value="TreeGrafter"/>
</dbReference>
<gene>
    <name evidence="12" type="ORF">SAMN04487752_0493</name>
</gene>
<dbReference type="EC" id="2.7.13.3" evidence="3"/>
<name>A0A1H0XUR4_9LACT</name>
<dbReference type="Proteomes" id="UP000199481">
    <property type="component" value="Unassembled WGS sequence"/>
</dbReference>
<feature type="domain" description="Histidine kinase" evidence="10">
    <location>
        <begin position="371"/>
        <end position="598"/>
    </location>
</feature>
<evidence type="ECO:0000256" key="6">
    <source>
        <dbReference type="ARBA" id="ARBA00022777"/>
    </source>
</evidence>
<dbReference type="PANTHER" id="PTHR45453:SF1">
    <property type="entry name" value="PHOSPHATE REGULON SENSOR PROTEIN PHOR"/>
    <property type="match status" value="1"/>
</dbReference>
<dbReference type="PANTHER" id="PTHR45453">
    <property type="entry name" value="PHOSPHATE REGULON SENSOR PROTEIN PHOR"/>
    <property type="match status" value="1"/>
</dbReference>
<comment type="catalytic activity">
    <reaction evidence="1">
        <text>ATP + protein L-histidine = ADP + protein N-phospho-L-histidine.</text>
        <dbReference type="EC" id="2.7.13.3"/>
    </reaction>
</comment>
<dbReference type="SUPFAM" id="SSF158472">
    <property type="entry name" value="HAMP domain-like"/>
    <property type="match status" value="1"/>
</dbReference>
<dbReference type="FunFam" id="1.10.287.130:FF:000001">
    <property type="entry name" value="Two-component sensor histidine kinase"/>
    <property type="match status" value="1"/>
</dbReference>
<dbReference type="AlphaFoldDB" id="A0A1H0XUR4"/>
<keyword evidence="5" id="KW-0808">Transferase</keyword>
<evidence type="ECO:0000259" key="10">
    <source>
        <dbReference type="PROSITE" id="PS50109"/>
    </source>
</evidence>
<dbReference type="InterPro" id="IPR050351">
    <property type="entry name" value="BphY/WalK/GraS-like"/>
</dbReference>
<dbReference type="CDD" id="cd06225">
    <property type="entry name" value="HAMP"/>
    <property type="match status" value="1"/>
</dbReference>
<sequence>MFKLNSLVTRTWVVTMLAIGFCFFTSTQVYGMIYKKNIEENYIKDFESSMDAIATMSEEDPNFLIENLDKIRVFNSYLFLIIQQQDEPIVYSSIIDLDKQLKSIEKVKATSQVSAALSSGEDALIKDEVSFDGESKIPFIMKIHHFDLNNQASQLYIYGDLSFLNKTHSRMAMWSVASLILYIVIGILLFYYFQRRLGHPLTQLRDIAYDYAKNDFSKQTQSNYKDELAQLALAMNKMGKSLEVTGAATRQEKELLENIVTSISTGVLYYNQDKTLLMSNPLGDEYLQHLYRSDQVMKTVIPEVLEYKIDSVIKFPEKVSYENNIDDYYYNITLIPLFDENLESVRGVLVSIQNITKEKRLDIMRNDFINNISHELRTPLVMIQGYSEAILDDVAETQEEKKEMAKIIGEESIRMNRMVNEMLDSSRMEAGFINLIKLDVQLDDFFNKLFTRFATMSEKNNIEMKLTIDANLDSYYMDEDKMNQVFVNLINNAIRHTSLSDKEHKKVEIWVHLDRIMDEVLIEVKDNGTGISEEDVPYVFDRFYKADKSRTVMKGNKTGTGIGLSIVKNIIEAHGGFVEVKSVVHEHTAFIVHLPYID</sequence>
<dbReference type="SUPFAM" id="SSF47384">
    <property type="entry name" value="Homodimeric domain of signal transducing histidine kinase"/>
    <property type="match status" value="1"/>
</dbReference>
<evidence type="ECO:0000256" key="7">
    <source>
        <dbReference type="ARBA" id="ARBA00023012"/>
    </source>
</evidence>
<dbReference type="Pfam" id="PF02518">
    <property type="entry name" value="HATPase_c"/>
    <property type="match status" value="1"/>
</dbReference>
<evidence type="ECO:0000256" key="1">
    <source>
        <dbReference type="ARBA" id="ARBA00000085"/>
    </source>
</evidence>
<dbReference type="OrthoDB" id="9813151at2"/>
<dbReference type="CDD" id="cd00082">
    <property type="entry name" value="HisKA"/>
    <property type="match status" value="1"/>
</dbReference>
<feature type="transmembrane region" description="Helical" evidence="9">
    <location>
        <begin position="171"/>
        <end position="193"/>
    </location>
</feature>
<dbReference type="Gene3D" id="3.30.450.20">
    <property type="entry name" value="PAS domain"/>
    <property type="match status" value="1"/>
</dbReference>
<keyword evidence="6 12" id="KW-0418">Kinase</keyword>
<evidence type="ECO:0000313" key="13">
    <source>
        <dbReference type="Proteomes" id="UP000199481"/>
    </source>
</evidence>
<accession>A0A1H0XUR4</accession>
<dbReference type="InterPro" id="IPR003660">
    <property type="entry name" value="HAMP_dom"/>
</dbReference>
<protein>
    <recommendedName>
        <fullName evidence="3">histidine kinase</fullName>
        <ecNumber evidence="3">2.7.13.3</ecNumber>
    </recommendedName>
</protein>
<dbReference type="InterPro" id="IPR036097">
    <property type="entry name" value="HisK_dim/P_sf"/>
</dbReference>
<dbReference type="SMART" id="SM00388">
    <property type="entry name" value="HisKA"/>
    <property type="match status" value="1"/>
</dbReference>
<proteinExistence type="predicted"/>
<evidence type="ECO:0000313" key="12">
    <source>
        <dbReference type="EMBL" id="SDQ06620.1"/>
    </source>
</evidence>
<dbReference type="Gene3D" id="3.30.565.10">
    <property type="entry name" value="Histidine kinase-like ATPase, C-terminal domain"/>
    <property type="match status" value="1"/>
</dbReference>
<dbReference type="FunFam" id="3.30.565.10:FF:000006">
    <property type="entry name" value="Sensor histidine kinase WalK"/>
    <property type="match status" value="1"/>
</dbReference>
<dbReference type="InterPro" id="IPR004358">
    <property type="entry name" value="Sig_transdc_His_kin-like_C"/>
</dbReference>
<evidence type="ECO:0000256" key="4">
    <source>
        <dbReference type="ARBA" id="ARBA00022553"/>
    </source>
</evidence>
<dbReference type="InterPro" id="IPR003661">
    <property type="entry name" value="HisK_dim/P_dom"/>
</dbReference>
<evidence type="ECO:0000256" key="8">
    <source>
        <dbReference type="ARBA" id="ARBA00023136"/>
    </source>
</evidence>
<dbReference type="PROSITE" id="PS50885">
    <property type="entry name" value="HAMP"/>
    <property type="match status" value="1"/>
</dbReference>